<feature type="domain" description="Nitroreductase" evidence="3">
    <location>
        <begin position="187"/>
        <end position="242"/>
    </location>
</feature>
<evidence type="ECO:0000256" key="2">
    <source>
        <dbReference type="ARBA" id="ARBA00023002"/>
    </source>
</evidence>
<evidence type="ECO:0000313" key="4">
    <source>
        <dbReference type="EMBL" id="GIU01846.1"/>
    </source>
</evidence>
<gene>
    <name evidence="4" type="ORF">TUM4630_31370</name>
</gene>
<keyword evidence="2" id="KW-0560">Oxidoreductase</keyword>
<accession>A0ABQ4NSX5</accession>
<sequence>MKQALVKLLPKNTISTLKSKVDNVDLMFIRLFSKNGFLASFYYTFFSRQFYREHKAVLDGRLAYEHSLALIGKSCILLRRNIHRLEKGLIMQPRREIFADGYILETVECYNAAINSTELCSDEKKWATDVLTRYFEVVGHNSKIDKARAIFTSQTTADSETLSVPYAYKDLPDCPVDFDQLLTLFQRRRSVRWYQDKSVDIADIRKAVNAASLAPSACNRQPFEFHVVNDSDKATDIANCAMGTVGFSDNLPCIIAIVGNLNAYPAERDRHIIYIDASLASMQLMLSLETLGLSTCSINWPDVEQREKMLSKKLNLKYHERVVMLLAVGYADHEGGIPFSQKKSDSLLVKEVK</sequence>
<evidence type="ECO:0000256" key="1">
    <source>
        <dbReference type="ARBA" id="ARBA00007118"/>
    </source>
</evidence>
<dbReference type="Gene3D" id="3.40.109.10">
    <property type="entry name" value="NADH Oxidase"/>
    <property type="match status" value="1"/>
</dbReference>
<organism evidence="4 5">
    <name type="scientific">Shewanella algidipiscicola</name>
    <dbReference type="NCBI Taxonomy" id="614070"/>
    <lineage>
        <taxon>Bacteria</taxon>
        <taxon>Pseudomonadati</taxon>
        <taxon>Pseudomonadota</taxon>
        <taxon>Gammaproteobacteria</taxon>
        <taxon>Alteromonadales</taxon>
        <taxon>Shewanellaceae</taxon>
        <taxon>Shewanella</taxon>
    </lineage>
</organism>
<evidence type="ECO:0000259" key="3">
    <source>
        <dbReference type="Pfam" id="PF00881"/>
    </source>
</evidence>
<keyword evidence="5" id="KW-1185">Reference proteome</keyword>
<dbReference type="SUPFAM" id="SSF55469">
    <property type="entry name" value="FMN-dependent nitroreductase-like"/>
    <property type="match status" value="1"/>
</dbReference>
<comment type="caution">
    <text evidence="4">The sequence shown here is derived from an EMBL/GenBank/DDBJ whole genome shotgun (WGS) entry which is preliminary data.</text>
</comment>
<dbReference type="Pfam" id="PF00881">
    <property type="entry name" value="Nitroreductase"/>
    <property type="match status" value="2"/>
</dbReference>
<dbReference type="RefSeq" id="WP_119977546.1">
    <property type="nucleotide sequence ID" value="NZ_BPFB01000049.1"/>
</dbReference>
<feature type="domain" description="Nitroreductase" evidence="3">
    <location>
        <begin position="247"/>
        <end position="330"/>
    </location>
</feature>
<reference evidence="4 5" key="1">
    <citation type="submission" date="2021-05" db="EMBL/GenBank/DDBJ databases">
        <title>Molecular characterization for Shewanella algae harboring chromosomal blaOXA-55-like strains isolated from clinical and environment sample.</title>
        <authorList>
            <person name="Ohama Y."/>
            <person name="Aoki K."/>
            <person name="Harada S."/>
            <person name="Moriya K."/>
            <person name="Ishii Y."/>
            <person name="Tateda K."/>
        </authorList>
    </citation>
    <scope>NUCLEOTIDE SEQUENCE [LARGE SCALE GENOMIC DNA]</scope>
    <source>
        <strain evidence="4 5">LMG 23746</strain>
    </source>
</reference>
<dbReference type="PANTHER" id="PTHR43673">
    <property type="entry name" value="NAD(P)H NITROREDUCTASE YDGI-RELATED"/>
    <property type="match status" value="1"/>
</dbReference>
<dbReference type="EMBL" id="BPFB01000049">
    <property type="protein sequence ID" value="GIU01846.1"/>
    <property type="molecule type" value="Genomic_DNA"/>
</dbReference>
<comment type="similarity">
    <text evidence="1">Belongs to the nitroreductase family.</text>
</comment>
<dbReference type="CDD" id="cd02062">
    <property type="entry name" value="Nitro_FMN_reductase"/>
    <property type="match status" value="1"/>
</dbReference>
<evidence type="ECO:0000313" key="5">
    <source>
        <dbReference type="Proteomes" id="UP000761574"/>
    </source>
</evidence>
<dbReference type="InterPro" id="IPR000415">
    <property type="entry name" value="Nitroreductase-like"/>
</dbReference>
<protein>
    <recommendedName>
        <fullName evidence="3">Nitroreductase domain-containing protein</fullName>
    </recommendedName>
</protein>
<proteinExistence type="inferred from homology"/>
<dbReference type="Proteomes" id="UP000761574">
    <property type="component" value="Unassembled WGS sequence"/>
</dbReference>
<name>A0ABQ4NSX5_9GAMM</name>
<dbReference type="InterPro" id="IPR029479">
    <property type="entry name" value="Nitroreductase"/>
</dbReference>
<dbReference type="PANTHER" id="PTHR43673:SF10">
    <property type="entry name" value="NADH DEHYDROGENASE_NAD(P)H NITROREDUCTASE XCC3605-RELATED"/>
    <property type="match status" value="1"/>
</dbReference>